<evidence type="ECO:0000313" key="3">
    <source>
        <dbReference type="Proteomes" id="UP000028837"/>
    </source>
</evidence>
<evidence type="ECO:0000313" key="2">
    <source>
        <dbReference type="EMBL" id="KFG36816.1"/>
    </source>
</evidence>
<feature type="compositionally biased region" description="Polar residues" evidence="1">
    <location>
        <begin position="96"/>
        <end position="114"/>
    </location>
</feature>
<feature type="compositionally biased region" description="Basic and acidic residues" evidence="1">
    <location>
        <begin position="307"/>
        <end position="317"/>
    </location>
</feature>
<organism evidence="2 3">
    <name type="scientific">Toxoplasma gondii GAB2-2007-GAL-DOM2</name>
    <dbReference type="NCBI Taxonomy" id="1130820"/>
    <lineage>
        <taxon>Eukaryota</taxon>
        <taxon>Sar</taxon>
        <taxon>Alveolata</taxon>
        <taxon>Apicomplexa</taxon>
        <taxon>Conoidasida</taxon>
        <taxon>Coccidia</taxon>
        <taxon>Eucoccidiorida</taxon>
        <taxon>Eimeriorina</taxon>
        <taxon>Sarcocystidae</taxon>
        <taxon>Toxoplasma</taxon>
    </lineage>
</organism>
<dbReference type="OrthoDB" id="333264at2759"/>
<reference evidence="2 3" key="1">
    <citation type="submission" date="2014-02" db="EMBL/GenBank/DDBJ databases">
        <authorList>
            <person name="Sibley D."/>
            <person name="Venepally P."/>
            <person name="Karamycheva S."/>
            <person name="Hadjithomas M."/>
            <person name="Khan A."/>
            <person name="Brunk B."/>
            <person name="Roos D."/>
            <person name="Caler E."/>
            <person name="Lorenzi H."/>
        </authorList>
    </citation>
    <scope>NUCLEOTIDE SEQUENCE [LARGE SCALE GENOMIC DNA]</scope>
    <source>
        <strain evidence="2 3">GAB2-2007-GAL-DOM2</strain>
    </source>
</reference>
<gene>
    <name evidence="2" type="ORF">TGDOM2_315580</name>
</gene>
<feature type="region of interest" description="Disordered" evidence="1">
    <location>
        <begin position="1136"/>
        <end position="1163"/>
    </location>
</feature>
<evidence type="ECO:0008006" key="4">
    <source>
        <dbReference type="Google" id="ProtNLM"/>
    </source>
</evidence>
<sequence length="1292" mass="137946">MGVLRDAPARLELLVFSAFPSRRRLVFLTDLLFRPSKVSEVAEALLILLSSSSDGCFFSLCFSSVGEAVSPSSSASVDCSFPVLLHFRMAPAASGGSPQTRSGSRRSSALTAYSQVLPRRQPRRSPFVSADESEKPRRKPSSAQAGAQGEVASPAEETTASTEFVASAPSSACQSDADSVTAGGETGAKRLAGASSGRPETFWSPMMGPESVGGERGRQEDDCLRLSFSVDSSCSDASGIWSSSDGFLPPAMSEPQYTFASLPSSDSLAGGLGASSVASCTSSSASSSTPSTDVSRQASGDLSVSVSRKEETRRRLDASPSWPPATDWRLSLSQRVVHTPAKAVSAGSLPARAESAAGVCTPQKRVKPKRRARSVRACPLALGRRRIPTKPTLTSVESSLLYKYRAPAGPGIQVPALRLESAPTKLSNWQFSWQELLCYNPRAYSATPLFEENYLVMRAGVENFLTPMTDLVFVDRNSAHLSPAYVYHAYLIPPVCPHEYHLAACIQCYTSDDSWLSRGAWRRVCQPNGRAETLRPTNPLVLPFRPSESPEEKTQFHFQFQRKACHPLYQDAAPGAGGRASAVGQNRKLPLHLWILLGGKDMQALDGIVLAWKFLRFASEIPPSEFVEGPGEATAGVSEAAAELPTGALFWGESRCSGQKQYFQYHSAGRHPSQDQTCESAGDSSKATGRSFSPFGPFLYDMDGVSEDKKYRLSFLMVDIPGYGNSSGHPAPETVRSSVLQAVKHALMELVDHHGEESIVVNILGYSLGCAVALALAADLAESLHRDLSFACVRPRVATQTACSAKKIATAAAAWEERMRNATWEEAPPGSEKAGKPRVHSGVAFDQDNLTLRDTCNVTLNEEGTCVVPLDAAYMGDLEKPDGLRLAINRLILLAPFTSIQAMASRVAAATVGGGGFISRAASALVSRQINWDNEASMKRLFEFMGKIKKTSQSDVFRNFRLYIQHGDKDSVIPWTMGFELFTLAKSLRSAHNMPHIPLKFSKLSGETHATVLSGPSELPLLESCFSPYRLHPAAPLALLKFYSRLTRLPSAGSRRSAMLPGVYGRAGLVRVPVVSGLPSKTIVARQNTVPTFSSLVPPLARSTSLLVRTSQGTAVTAPRPGAASERRLRHSTSDGFLVPQGFGNPHGTGSPEVSSAPRNDPVTSVREVGYTAGDVQHSYSPVSLAHAFSRAASGPLPSYASELTVPLAPAGGSTSSVSGGHPLPPVPSFSRSNTAFAASSTRSAQTHHELGSHKPPVPPSKPGCLERTGVTVRSASLTPVGSHLNGGFVGN</sequence>
<feature type="region of interest" description="Disordered" evidence="1">
    <location>
        <begin position="1211"/>
        <end position="1267"/>
    </location>
</feature>
<feature type="region of interest" description="Disordered" evidence="1">
    <location>
        <begin position="92"/>
        <end position="219"/>
    </location>
</feature>
<name>A0A086JXE8_TOXGO</name>
<accession>A0A086JXE8</accession>
<dbReference type="Gene3D" id="3.40.50.1820">
    <property type="entry name" value="alpha/beta hydrolase"/>
    <property type="match status" value="1"/>
</dbReference>
<dbReference type="Proteomes" id="UP000028837">
    <property type="component" value="Unassembled WGS sequence"/>
</dbReference>
<feature type="region of interest" description="Disordered" evidence="1">
    <location>
        <begin position="279"/>
        <end position="324"/>
    </location>
</feature>
<protein>
    <recommendedName>
        <fullName evidence="4">Alpha/beta hydrolase family protein</fullName>
    </recommendedName>
</protein>
<proteinExistence type="predicted"/>
<dbReference type="EMBL" id="AHZU02001067">
    <property type="protein sequence ID" value="KFG36816.1"/>
    <property type="molecule type" value="Genomic_DNA"/>
</dbReference>
<feature type="region of interest" description="Disordered" evidence="1">
    <location>
        <begin position="668"/>
        <end position="689"/>
    </location>
</feature>
<comment type="caution">
    <text evidence="2">The sequence shown here is derived from an EMBL/GenBank/DDBJ whole genome shotgun (WGS) entry which is preliminary data.</text>
</comment>
<feature type="compositionally biased region" description="Polar residues" evidence="1">
    <location>
        <begin position="296"/>
        <end position="306"/>
    </location>
</feature>
<feature type="compositionally biased region" description="Polar residues" evidence="1">
    <location>
        <begin position="674"/>
        <end position="689"/>
    </location>
</feature>
<dbReference type="InterPro" id="IPR029058">
    <property type="entry name" value="AB_hydrolase_fold"/>
</dbReference>
<dbReference type="PANTHER" id="PTHR12277">
    <property type="entry name" value="ALPHA/BETA HYDROLASE DOMAIN-CONTAINING PROTEIN"/>
    <property type="match status" value="1"/>
</dbReference>
<feature type="compositionally biased region" description="Polar residues" evidence="1">
    <location>
        <begin position="1230"/>
        <end position="1245"/>
    </location>
</feature>
<dbReference type="VEuPathDB" id="ToxoDB:TGDOM2_315580"/>
<dbReference type="SUPFAM" id="SSF53474">
    <property type="entry name" value="alpha/beta-Hydrolases"/>
    <property type="match status" value="1"/>
</dbReference>
<feature type="compositionally biased region" description="Low complexity" evidence="1">
    <location>
        <begin position="279"/>
        <end position="295"/>
    </location>
</feature>
<feature type="compositionally biased region" description="Polar residues" evidence="1">
    <location>
        <begin position="156"/>
        <end position="178"/>
    </location>
</feature>
<evidence type="ECO:0000256" key="1">
    <source>
        <dbReference type="SAM" id="MobiDB-lite"/>
    </source>
</evidence>